<proteinExistence type="predicted"/>
<accession>A0A5B9VWZ6</accession>
<dbReference type="Proteomes" id="UP000324233">
    <property type="component" value="Chromosome"/>
</dbReference>
<sequence length="34" mass="3920">MAPFALLIWHVPQEAIRMSPRESLLLFGPIRCLI</sequence>
<name>A0A5B9VWZ6_9BACT</name>
<dbReference type="KEGG" id="agv:OJF2_06990"/>
<protein>
    <submittedName>
        <fullName evidence="1">Uncharacterized protein</fullName>
    </submittedName>
</protein>
<gene>
    <name evidence="1" type="ORF">OJF2_06990</name>
</gene>
<evidence type="ECO:0000313" key="2">
    <source>
        <dbReference type="Proteomes" id="UP000324233"/>
    </source>
</evidence>
<reference evidence="1 2" key="1">
    <citation type="submission" date="2019-08" db="EMBL/GenBank/DDBJ databases">
        <title>Deep-cultivation of Planctomycetes and their phenomic and genomic characterization uncovers novel biology.</title>
        <authorList>
            <person name="Wiegand S."/>
            <person name="Jogler M."/>
            <person name="Boedeker C."/>
            <person name="Pinto D."/>
            <person name="Vollmers J."/>
            <person name="Rivas-Marin E."/>
            <person name="Kohn T."/>
            <person name="Peeters S.H."/>
            <person name="Heuer A."/>
            <person name="Rast P."/>
            <person name="Oberbeckmann S."/>
            <person name="Bunk B."/>
            <person name="Jeske O."/>
            <person name="Meyerdierks A."/>
            <person name="Storesund J.E."/>
            <person name="Kallscheuer N."/>
            <person name="Luecker S."/>
            <person name="Lage O.M."/>
            <person name="Pohl T."/>
            <person name="Merkel B.J."/>
            <person name="Hornburger P."/>
            <person name="Mueller R.-W."/>
            <person name="Bruemmer F."/>
            <person name="Labrenz M."/>
            <person name="Spormann A.M."/>
            <person name="Op den Camp H."/>
            <person name="Overmann J."/>
            <person name="Amann R."/>
            <person name="Jetten M.S.M."/>
            <person name="Mascher T."/>
            <person name="Medema M.H."/>
            <person name="Devos D.P."/>
            <person name="Kaster A.-K."/>
            <person name="Ovreas L."/>
            <person name="Rohde M."/>
            <person name="Galperin M.Y."/>
            <person name="Jogler C."/>
        </authorList>
    </citation>
    <scope>NUCLEOTIDE SEQUENCE [LARGE SCALE GENOMIC DNA]</scope>
    <source>
        <strain evidence="1 2">OJF2</strain>
    </source>
</reference>
<organism evidence="1 2">
    <name type="scientific">Aquisphaera giovannonii</name>
    <dbReference type="NCBI Taxonomy" id="406548"/>
    <lineage>
        <taxon>Bacteria</taxon>
        <taxon>Pseudomonadati</taxon>
        <taxon>Planctomycetota</taxon>
        <taxon>Planctomycetia</taxon>
        <taxon>Isosphaerales</taxon>
        <taxon>Isosphaeraceae</taxon>
        <taxon>Aquisphaera</taxon>
    </lineage>
</organism>
<evidence type="ECO:0000313" key="1">
    <source>
        <dbReference type="EMBL" id="QEH32230.1"/>
    </source>
</evidence>
<dbReference type="AlphaFoldDB" id="A0A5B9VWZ6"/>
<keyword evidence="2" id="KW-1185">Reference proteome</keyword>
<dbReference type="EMBL" id="CP042997">
    <property type="protein sequence ID" value="QEH32230.1"/>
    <property type="molecule type" value="Genomic_DNA"/>
</dbReference>